<gene>
    <name evidence="1" type="ORF">TRFO_41866</name>
</gene>
<dbReference type="VEuPathDB" id="TrichDB:TRFO_41866"/>
<dbReference type="GeneID" id="94848720"/>
<keyword evidence="2" id="KW-1185">Reference proteome</keyword>
<reference evidence="1" key="1">
    <citation type="submission" date="2016-10" db="EMBL/GenBank/DDBJ databases">
        <authorList>
            <person name="Benchimol M."/>
            <person name="Almeida L.G."/>
            <person name="Vasconcelos A.T."/>
            <person name="Perreira-Neves A."/>
            <person name="Rosa I.A."/>
            <person name="Tasca T."/>
            <person name="Bogo M.R."/>
            <person name="de Souza W."/>
        </authorList>
    </citation>
    <scope>NUCLEOTIDE SEQUENCE [LARGE SCALE GENOMIC DNA]</scope>
    <source>
        <strain evidence="1">K</strain>
    </source>
</reference>
<proteinExistence type="predicted"/>
<organism evidence="1 2">
    <name type="scientific">Tritrichomonas foetus</name>
    <dbReference type="NCBI Taxonomy" id="1144522"/>
    <lineage>
        <taxon>Eukaryota</taxon>
        <taxon>Metamonada</taxon>
        <taxon>Parabasalia</taxon>
        <taxon>Tritrichomonadida</taxon>
        <taxon>Tritrichomonadidae</taxon>
        <taxon>Tritrichomonas</taxon>
    </lineage>
</organism>
<dbReference type="Proteomes" id="UP000179807">
    <property type="component" value="Unassembled WGS sequence"/>
</dbReference>
<evidence type="ECO:0000313" key="2">
    <source>
        <dbReference type="Proteomes" id="UP000179807"/>
    </source>
</evidence>
<dbReference type="AlphaFoldDB" id="A0A1J4KYU7"/>
<dbReference type="EMBL" id="MLAK01000118">
    <property type="protein sequence ID" value="OHT16330.1"/>
    <property type="molecule type" value="Genomic_DNA"/>
</dbReference>
<accession>A0A1J4KYU7</accession>
<comment type="caution">
    <text evidence="1">The sequence shown here is derived from an EMBL/GenBank/DDBJ whole genome shotgun (WGS) entry which is preliminary data.</text>
</comment>
<sequence>MNLSYKNPLNNNRMIRSFSDINHSLNQKCDLFGYIKAEEYPNFHSIQEIINHFKGRIKQHFEERGDEDFSNEHFLTQLAYFCLYQYISENSNIIPSLIPKDFRGFDIPENSNLPLTTNLFEASPETLAILYFVKLQNSRERKSRRNMFFRKFLFSFYTKVFQI</sequence>
<evidence type="ECO:0000313" key="1">
    <source>
        <dbReference type="EMBL" id="OHT16330.1"/>
    </source>
</evidence>
<name>A0A1J4KYU7_9EUKA</name>
<dbReference type="RefSeq" id="XP_068369466.1">
    <property type="nucleotide sequence ID" value="XM_068514016.1"/>
</dbReference>
<protein>
    <submittedName>
        <fullName evidence="1">Uncharacterized protein</fullName>
    </submittedName>
</protein>